<dbReference type="Gramene" id="ONK78415">
    <property type="protein sequence ID" value="ONK78415"/>
    <property type="gene ID" value="A4U43_C02F18530"/>
</dbReference>
<dbReference type="Pfam" id="PF05843">
    <property type="entry name" value="Suf"/>
    <property type="match status" value="1"/>
</dbReference>
<proteinExistence type="predicted"/>
<accession>A0A5P1FJ49</accession>
<name>A0A5P1FJ49_ASPOF</name>
<evidence type="ECO:0000256" key="3">
    <source>
        <dbReference type="ARBA" id="ARBA00022737"/>
    </source>
</evidence>
<gene>
    <name evidence="7" type="ORF">A4U43_C02F18530</name>
</gene>
<dbReference type="PANTHER" id="PTHR17204:SF25">
    <property type="entry name" value="RRM DOMAIN-CONTAINING PROTEIN"/>
    <property type="match status" value="1"/>
</dbReference>
<keyword evidence="4" id="KW-0508">mRNA splicing</keyword>
<evidence type="ECO:0000256" key="4">
    <source>
        <dbReference type="ARBA" id="ARBA00023187"/>
    </source>
</evidence>
<evidence type="ECO:0000256" key="1">
    <source>
        <dbReference type="ARBA" id="ARBA00004123"/>
    </source>
</evidence>
<reference evidence="8" key="1">
    <citation type="journal article" date="2017" name="Nat. Commun.">
        <title>The asparagus genome sheds light on the origin and evolution of a young Y chromosome.</title>
        <authorList>
            <person name="Harkess A."/>
            <person name="Zhou J."/>
            <person name="Xu C."/>
            <person name="Bowers J.E."/>
            <person name="Van der Hulst R."/>
            <person name="Ayyampalayam S."/>
            <person name="Mercati F."/>
            <person name="Riccardi P."/>
            <person name="McKain M.R."/>
            <person name="Kakrana A."/>
            <person name="Tang H."/>
            <person name="Ray J."/>
            <person name="Groenendijk J."/>
            <person name="Arikit S."/>
            <person name="Mathioni S.M."/>
            <person name="Nakano M."/>
            <person name="Shan H."/>
            <person name="Telgmann-Rauber A."/>
            <person name="Kanno A."/>
            <person name="Yue Z."/>
            <person name="Chen H."/>
            <person name="Li W."/>
            <person name="Chen Y."/>
            <person name="Xu X."/>
            <person name="Zhang Y."/>
            <person name="Luo S."/>
            <person name="Chen H."/>
            <person name="Gao J."/>
            <person name="Mao Z."/>
            <person name="Pires J.C."/>
            <person name="Luo M."/>
            <person name="Kudrna D."/>
            <person name="Wing R.A."/>
            <person name="Meyers B.C."/>
            <person name="Yi K."/>
            <person name="Kong H."/>
            <person name="Lavrijsen P."/>
            <person name="Sunseri F."/>
            <person name="Falavigna A."/>
            <person name="Ye Y."/>
            <person name="Leebens-Mack J.H."/>
            <person name="Chen G."/>
        </authorList>
    </citation>
    <scope>NUCLEOTIDE SEQUENCE [LARGE SCALE GENOMIC DNA]</scope>
    <source>
        <strain evidence="8">cv. DH0086</strain>
    </source>
</reference>
<comment type="subcellular location">
    <subcellularLocation>
        <location evidence="1">Nucleus</location>
    </subcellularLocation>
</comment>
<evidence type="ECO:0000313" key="8">
    <source>
        <dbReference type="Proteomes" id="UP000243459"/>
    </source>
</evidence>
<organism evidence="7 8">
    <name type="scientific">Asparagus officinalis</name>
    <name type="common">Garden asparagus</name>
    <dbReference type="NCBI Taxonomy" id="4686"/>
    <lineage>
        <taxon>Eukaryota</taxon>
        <taxon>Viridiplantae</taxon>
        <taxon>Streptophyta</taxon>
        <taxon>Embryophyta</taxon>
        <taxon>Tracheophyta</taxon>
        <taxon>Spermatophyta</taxon>
        <taxon>Magnoliopsida</taxon>
        <taxon>Liliopsida</taxon>
        <taxon>Asparagales</taxon>
        <taxon>Asparagaceae</taxon>
        <taxon>Asparagoideae</taxon>
        <taxon>Asparagus</taxon>
    </lineage>
</organism>
<dbReference type="GO" id="GO:0008380">
    <property type="term" value="P:RNA splicing"/>
    <property type="evidence" value="ECO:0007669"/>
    <property type="project" value="UniProtKB-KW"/>
</dbReference>
<dbReference type="SUPFAM" id="SSF48452">
    <property type="entry name" value="TPR-like"/>
    <property type="match status" value="1"/>
</dbReference>
<dbReference type="Gene3D" id="1.25.40.10">
    <property type="entry name" value="Tetratricopeptide repeat domain"/>
    <property type="match status" value="1"/>
</dbReference>
<keyword evidence="8" id="KW-1185">Reference proteome</keyword>
<dbReference type="EMBL" id="CM007382">
    <property type="protein sequence ID" value="ONK78415.1"/>
    <property type="molecule type" value="Genomic_DNA"/>
</dbReference>
<dbReference type="AlphaFoldDB" id="A0A5P1FJ49"/>
<dbReference type="Proteomes" id="UP000243459">
    <property type="component" value="Chromosome 2"/>
</dbReference>
<dbReference type="GO" id="GO:0006397">
    <property type="term" value="P:mRNA processing"/>
    <property type="evidence" value="ECO:0007669"/>
    <property type="project" value="UniProtKB-KW"/>
</dbReference>
<dbReference type="InterPro" id="IPR008847">
    <property type="entry name" value="Suf"/>
</dbReference>
<dbReference type="GO" id="GO:0005634">
    <property type="term" value="C:nucleus"/>
    <property type="evidence" value="ECO:0007669"/>
    <property type="project" value="UniProtKB-SubCell"/>
</dbReference>
<evidence type="ECO:0000259" key="6">
    <source>
        <dbReference type="Pfam" id="PF05843"/>
    </source>
</evidence>
<evidence type="ECO:0000313" key="7">
    <source>
        <dbReference type="EMBL" id="ONK78415.1"/>
    </source>
</evidence>
<sequence length="248" mass="28148">MKDLVGAKAGVGVGREFCHVGWEGFGDFDGFLTNSSKGVLLSSQSSEVFVDIEKLYECGVHEYLSVPSWCDYLNFVQEHDQFVSQCASDGILKMRSFFERALTAAAGVHVVEGSKIWDAYREYEQAIFLTIGDDNNEEKSKQIDRIPTFFHRQLSIPLVHLESTLVNYRLWEVEQGNTSNMNSELDGVPANVASAYKKALEMYNAQSMYEDQLSTSMAQSMYEDQPLSYQVRFSKPHFNFDFFLNLLG</sequence>
<evidence type="ECO:0000256" key="5">
    <source>
        <dbReference type="ARBA" id="ARBA00023242"/>
    </source>
</evidence>
<feature type="domain" description="Suppressor of forked" evidence="6">
    <location>
        <begin position="49"/>
        <end position="222"/>
    </location>
</feature>
<keyword evidence="3" id="KW-0677">Repeat</keyword>
<protein>
    <recommendedName>
        <fullName evidence="6">Suppressor of forked domain-containing protein</fullName>
    </recommendedName>
</protein>
<evidence type="ECO:0000256" key="2">
    <source>
        <dbReference type="ARBA" id="ARBA00022664"/>
    </source>
</evidence>
<keyword evidence="5" id="KW-0539">Nucleus</keyword>
<keyword evidence="2" id="KW-0507">mRNA processing</keyword>
<dbReference type="InterPro" id="IPR011990">
    <property type="entry name" value="TPR-like_helical_dom_sf"/>
</dbReference>
<dbReference type="PANTHER" id="PTHR17204">
    <property type="entry name" value="PRE-MRNA PROCESSING PROTEIN PRP39-RELATED"/>
    <property type="match status" value="1"/>
</dbReference>